<dbReference type="GO" id="GO:0010181">
    <property type="term" value="F:FMN binding"/>
    <property type="evidence" value="ECO:0007669"/>
    <property type="project" value="InterPro"/>
</dbReference>
<dbReference type="InterPro" id="IPR029039">
    <property type="entry name" value="Flavoprotein-like_sf"/>
</dbReference>
<comment type="caution">
    <text evidence="5">The sequence shown here is derived from an EMBL/GenBank/DDBJ whole genome shotgun (WGS) entry which is preliminary data.</text>
</comment>
<dbReference type="PRINTS" id="PR00369">
    <property type="entry name" value="FLAVODOXIN"/>
</dbReference>
<reference evidence="5 6" key="1">
    <citation type="submission" date="2019-04" db="EMBL/GenBank/DDBJ databases">
        <title>Lampropedia sp YIM MLB12 draf genome.</title>
        <authorList>
            <person name="Wang Y.-X."/>
        </authorList>
    </citation>
    <scope>NUCLEOTIDE SEQUENCE [LARGE SCALE GENOMIC DNA]</scope>
    <source>
        <strain evidence="5 6">YIM MLB12</strain>
    </source>
</reference>
<dbReference type="GO" id="GO:0009086">
    <property type="term" value="P:methionine biosynthetic process"/>
    <property type="evidence" value="ECO:0007669"/>
    <property type="project" value="TreeGrafter"/>
</dbReference>
<dbReference type="PANTHER" id="PTHR19384:SF84">
    <property type="entry name" value="METHIONINE SYNTHASE REDUCTASE"/>
    <property type="match status" value="1"/>
</dbReference>
<protein>
    <submittedName>
        <fullName evidence="5">Nitric oxide synthase</fullName>
    </submittedName>
</protein>
<dbReference type="InterPro" id="IPR008254">
    <property type="entry name" value="Flavodoxin/NO_synth"/>
</dbReference>
<dbReference type="AlphaFoldDB" id="A0A4S5BFE1"/>
<name>A0A4S5BFE1_9BURK</name>
<gene>
    <name evidence="5" type="ORF">E8K88_17415</name>
</gene>
<dbReference type="InterPro" id="IPR001094">
    <property type="entry name" value="Flavdoxin-like"/>
</dbReference>
<evidence type="ECO:0000259" key="4">
    <source>
        <dbReference type="PROSITE" id="PS50902"/>
    </source>
</evidence>
<dbReference type="Pfam" id="PF00258">
    <property type="entry name" value="Flavodoxin_1"/>
    <property type="match status" value="1"/>
</dbReference>
<dbReference type="Proteomes" id="UP000306236">
    <property type="component" value="Unassembled WGS sequence"/>
</dbReference>
<sequence length="152" mass="16091">MKLKIIVGTASDNALYVAQAVQAALAAEFEAIDLHLANAQSQAELLDLAADEVALVCTSTHGNGDVPENLQPLYADLDQHPRYLGGLRYGVIALGDSFYGDTYAAGGRLFDARLQDLGAQRVGDMLLLDASEDADAEAIAAEWAQAWVKSLG</sequence>
<keyword evidence="1" id="KW-0285">Flavoprotein</keyword>
<evidence type="ECO:0000256" key="2">
    <source>
        <dbReference type="ARBA" id="ARBA00022643"/>
    </source>
</evidence>
<dbReference type="OrthoDB" id="9816402at2"/>
<dbReference type="SUPFAM" id="SSF52218">
    <property type="entry name" value="Flavoproteins"/>
    <property type="match status" value="1"/>
</dbReference>
<keyword evidence="6" id="KW-1185">Reference proteome</keyword>
<evidence type="ECO:0000313" key="5">
    <source>
        <dbReference type="EMBL" id="THJ30709.1"/>
    </source>
</evidence>
<dbReference type="PANTHER" id="PTHR19384">
    <property type="entry name" value="NITRIC OXIDE SYNTHASE-RELATED"/>
    <property type="match status" value="1"/>
</dbReference>
<dbReference type="EMBL" id="SSWX01000037">
    <property type="protein sequence ID" value="THJ30709.1"/>
    <property type="molecule type" value="Genomic_DNA"/>
</dbReference>
<evidence type="ECO:0000256" key="1">
    <source>
        <dbReference type="ARBA" id="ARBA00022630"/>
    </source>
</evidence>
<dbReference type="PROSITE" id="PS50902">
    <property type="entry name" value="FLAVODOXIN_LIKE"/>
    <property type="match status" value="1"/>
</dbReference>
<dbReference type="Gene3D" id="3.40.50.360">
    <property type="match status" value="1"/>
</dbReference>
<dbReference type="RefSeq" id="WP_136407946.1">
    <property type="nucleotide sequence ID" value="NZ_JARXRQ010000001.1"/>
</dbReference>
<keyword evidence="3" id="KW-0249">Electron transport</keyword>
<dbReference type="GO" id="GO:0030586">
    <property type="term" value="F:[methionine synthase] reductase (NADPH) activity"/>
    <property type="evidence" value="ECO:0007669"/>
    <property type="project" value="TreeGrafter"/>
</dbReference>
<evidence type="ECO:0000313" key="6">
    <source>
        <dbReference type="Proteomes" id="UP000306236"/>
    </source>
</evidence>
<dbReference type="GO" id="GO:0050660">
    <property type="term" value="F:flavin adenine dinucleotide binding"/>
    <property type="evidence" value="ECO:0007669"/>
    <property type="project" value="TreeGrafter"/>
</dbReference>
<dbReference type="GO" id="GO:0005829">
    <property type="term" value="C:cytosol"/>
    <property type="evidence" value="ECO:0007669"/>
    <property type="project" value="TreeGrafter"/>
</dbReference>
<keyword evidence="3" id="KW-0813">Transport</keyword>
<proteinExistence type="predicted"/>
<evidence type="ECO:0000256" key="3">
    <source>
        <dbReference type="ARBA" id="ARBA00022982"/>
    </source>
</evidence>
<keyword evidence="2" id="KW-0288">FMN</keyword>
<dbReference type="GO" id="GO:0050667">
    <property type="term" value="P:homocysteine metabolic process"/>
    <property type="evidence" value="ECO:0007669"/>
    <property type="project" value="TreeGrafter"/>
</dbReference>
<organism evidence="5 6">
    <name type="scientific">Lampropedia aestuarii</name>
    <dbReference type="NCBI Taxonomy" id="2562762"/>
    <lineage>
        <taxon>Bacteria</taxon>
        <taxon>Pseudomonadati</taxon>
        <taxon>Pseudomonadota</taxon>
        <taxon>Betaproteobacteria</taxon>
        <taxon>Burkholderiales</taxon>
        <taxon>Comamonadaceae</taxon>
        <taxon>Lampropedia</taxon>
    </lineage>
</organism>
<accession>A0A4S5BFE1</accession>
<feature type="domain" description="Flavodoxin-like" evidence="4">
    <location>
        <begin position="3"/>
        <end position="148"/>
    </location>
</feature>